<dbReference type="GO" id="GO:0015074">
    <property type="term" value="P:DNA integration"/>
    <property type="evidence" value="ECO:0007669"/>
    <property type="project" value="UniProtKB-KW"/>
</dbReference>
<dbReference type="InterPro" id="IPR004107">
    <property type="entry name" value="Integrase_SAM-like_N"/>
</dbReference>
<keyword evidence="3" id="KW-0229">DNA integration</keyword>
<dbReference type="RefSeq" id="WP_226137251.1">
    <property type="nucleotide sequence ID" value="NZ_CP086140.1"/>
</dbReference>
<dbReference type="GO" id="GO:0003677">
    <property type="term" value="F:DNA binding"/>
    <property type="evidence" value="ECO:0007669"/>
    <property type="project" value="UniProtKB-UniRule"/>
</dbReference>
<evidence type="ECO:0000259" key="8">
    <source>
        <dbReference type="PROSITE" id="PS51900"/>
    </source>
</evidence>
<dbReference type="InterPro" id="IPR010998">
    <property type="entry name" value="Integrase_recombinase_N"/>
</dbReference>
<dbReference type="PANTHER" id="PTHR30349">
    <property type="entry name" value="PHAGE INTEGRASE-RELATED"/>
    <property type="match status" value="1"/>
</dbReference>
<dbReference type="PANTHER" id="PTHR30349:SF41">
    <property type="entry name" value="INTEGRASE_RECOMBINASE PROTEIN MJ0367-RELATED"/>
    <property type="match status" value="1"/>
</dbReference>
<evidence type="ECO:0000256" key="4">
    <source>
        <dbReference type="ARBA" id="ARBA00023125"/>
    </source>
</evidence>
<dbReference type="PROSITE" id="PS51898">
    <property type="entry name" value="TYR_RECOMBINASE"/>
    <property type="match status" value="1"/>
</dbReference>
<evidence type="ECO:0000256" key="2">
    <source>
        <dbReference type="ARBA" id="ARBA00008857"/>
    </source>
</evidence>
<dbReference type="Gene3D" id="1.10.150.130">
    <property type="match status" value="1"/>
</dbReference>
<dbReference type="InterPro" id="IPR013762">
    <property type="entry name" value="Integrase-like_cat_sf"/>
</dbReference>
<feature type="domain" description="Core-binding (CB)" evidence="8">
    <location>
        <begin position="9"/>
        <end position="102"/>
    </location>
</feature>
<dbReference type="Pfam" id="PF00589">
    <property type="entry name" value="Phage_integrase"/>
    <property type="match status" value="1"/>
</dbReference>
<evidence type="ECO:0000256" key="3">
    <source>
        <dbReference type="ARBA" id="ARBA00022908"/>
    </source>
</evidence>
<dbReference type="SUPFAM" id="SSF56349">
    <property type="entry name" value="DNA breaking-rejoining enzymes"/>
    <property type="match status" value="1"/>
</dbReference>
<dbReference type="EMBL" id="CP086239">
    <property type="protein sequence ID" value="WAG61551.1"/>
    <property type="molecule type" value="Genomic_DNA"/>
</dbReference>
<dbReference type="Gene3D" id="1.10.443.10">
    <property type="entry name" value="Intergrase catalytic core"/>
    <property type="match status" value="1"/>
</dbReference>
<dbReference type="InterPro" id="IPR050090">
    <property type="entry name" value="Tyrosine_recombinase_XerCD"/>
</dbReference>
<evidence type="ECO:0000256" key="5">
    <source>
        <dbReference type="ARBA" id="ARBA00023172"/>
    </source>
</evidence>
<dbReference type="InterPro" id="IPR044068">
    <property type="entry name" value="CB"/>
</dbReference>
<name>A0AA47EM40_9CLOT</name>
<sequence length="349" mass="40097">MMKATNESVEIARHISKFFNEYVPSQKTNSCHTMKAYQYALQLYVSFLESEKKVGRTDFGSKWFERSVIEEWLTWLKKVRVCSSETCNNRLASLRIFLKYIGSRNVKYLYLYQEAYEIPRRKTQKKKVTGLSRNAVKALLEAPNLSTHSGKRDLVFMILLYSTATRLDEILSLKNSQLYLDKENPYVTVIGKGSKIRTLYLLPKAVAHLKKYLVEFHGKISDPEAYVFYSRNTGTHGKMTQPTIAKMLKKYATEAHKSCTDVPITLHAHQFRHAKASHWLEDGMNIVQISFLLGHEQLQTTMVYLDITTEDSAKALATLESENDRKVTPKWKNADGSLVNFCGLGNNKK</sequence>
<accession>A0AA47EM40</accession>
<gene>
    <name evidence="9" type="ORF">LL038_04690</name>
</gene>
<comment type="similarity">
    <text evidence="2">Belongs to the 'phage' integrase family.</text>
</comment>
<dbReference type="Pfam" id="PF02899">
    <property type="entry name" value="Phage_int_SAM_1"/>
    <property type="match status" value="1"/>
</dbReference>
<dbReference type="InterPro" id="IPR002104">
    <property type="entry name" value="Integrase_catalytic"/>
</dbReference>
<evidence type="ECO:0000256" key="1">
    <source>
        <dbReference type="ARBA" id="ARBA00003283"/>
    </source>
</evidence>
<protein>
    <submittedName>
        <fullName evidence="9">Site-specific integrase</fullName>
    </submittedName>
</protein>
<proteinExistence type="inferred from homology"/>
<evidence type="ECO:0000259" key="7">
    <source>
        <dbReference type="PROSITE" id="PS51898"/>
    </source>
</evidence>
<evidence type="ECO:0000313" key="9">
    <source>
        <dbReference type="EMBL" id="WAG61551.1"/>
    </source>
</evidence>
<evidence type="ECO:0000256" key="6">
    <source>
        <dbReference type="PROSITE-ProRule" id="PRU01248"/>
    </source>
</evidence>
<dbReference type="AlphaFoldDB" id="A0AA47EM40"/>
<dbReference type="Proteomes" id="UP001164733">
    <property type="component" value="Chromosome"/>
</dbReference>
<evidence type="ECO:0000313" key="10">
    <source>
        <dbReference type="Proteomes" id="UP001164733"/>
    </source>
</evidence>
<feature type="domain" description="Tyr recombinase" evidence="7">
    <location>
        <begin position="126"/>
        <end position="317"/>
    </location>
</feature>
<keyword evidence="4 6" id="KW-0238">DNA-binding</keyword>
<dbReference type="PROSITE" id="PS51900">
    <property type="entry name" value="CB"/>
    <property type="match status" value="1"/>
</dbReference>
<reference evidence="9" key="1">
    <citation type="submission" date="2021-11" db="EMBL/GenBank/DDBJ databases">
        <title>Clostridia strains as spoilage organisms.</title>
        <authorList>
            <person name="Wambui J."/>
            <person name="Stevens M.J.A."/>
            <person name="Stephan R."/>
        </authorList>
    </citation>
    <scope>NUCLEOTIDE SEQUENCE</scope>
    <source>
        <strain evidence="9">CF009</strain>
    </source>
</reference>
<comment type="function">
    <text evidence="1">Site-specific tyrosine recombinase, which acts by catalyzing the cutting and rejoining of the recombining DNA molecules.</text>
</comment>
<keyword evidence="5" id="KW-0233">DNA recombination</keyword>
<organism evidence="9 10">
    <name type="scientific">Clostridium estertheticum</name>
    <dbReference type="NCBI Taxonomy" id="238834"/>
    <lineage>
        <taxon>Bacteria</taxon>
        <taxon>Bacillati</taxon>
        <taxon>Bacillota</taxon>
        <taxon>Clostridia</taxon>
        <taxon>Eubacteriales</taxon>
        <taxon>Clostridiaceae</taxon>
        <taxon>Clostridium</taxon>
    </lineage>
</organism>
<dbReference type="InterPro" id="IPR011010">
    <property type="entry name" value="DNA_brk_join_enz"/>
</dbReference>
<dbReference type="GO" id="GO:0006310">
    <property type="term" value="P:DNA recombination"/>
    <property type="evidence" value="ECO:0007669"/>
    <property type="project" value="UniProtKB-KW"/>
</dbReference>